<name>A0ABW5JVY3_9FLAO</name>
<evidence type="ECO:0000313" key="2">
    <source>
        <dbReference type="Proteomes" id="UP001597441"/>
    </source>
</evidence>
<gene>
    <name evidence="1" type="ORF">ACFSQS_15645</name>
</gene>
<evidence type="ECO:0000313" key="1">
    <source>
        <dbReference type="EMBL" id="MFD2536544.1"/>
    </source>
</evidence>
<reference evidence="2" key="1">
    <citation type="journal article" date="2019" name="Int. J. Syst. Evol. Microbiol.">
        <title>The Global Catalogue of Microorganisms (GCM) 10K type strain sequencing project: providing services to taxonomists for standard genome sequencing and annotation.</title>
        <authorList>
            <consortium name="The Broad Institute Genomics Platform"/>
            <consortium name="The Broad Institute Genome Sequencing Center for Infectious Disease"/>
            <person name="Wu L."/>
            <person name="Ma J."/>
        </authorList>
    </citation>
    <scope>NUCLEOTIDE SEQUENCE [LARGE SCALE GENOMIC DNA]</scope>
    <source>
        <strain evidence="2">KCTC 42903</strain>
    </source>
</reference>
<organism evidence="1 2">
    <name type="scientific">Gelatiniphilus marinus</name>
    <dbReference type="NCBI Taxonomy" id="1759464"/>
    <lineage>
        <taxon>Bacteria</taxon>
        <taxon>Pseudomonadati</taxon>
        <taxon>Bacteroidota</taxon>
        <taxon>Flavobacteriia</taxon>
        <taxon>Flavobacteriales</taxon>
        <taxon>Flavobacteriaceae</taxon>
        <taxon>Gelatiniphilus</taxon>
    </lineage>
</organism>
<comment type="caution">
    <text evidence="1">The sequence shown here is derived from an EMBL/GenBank/DDBJ whole genome shotgun (WGS) entry which is preliminary data.</text>
</comment>
<proteinExistence type="predicted"/>
<dbReference type="Proteomes" id="UP001597441">
    <property type="component" value="Unassembled WGS sequence"/>
</dbReference>
<dbReference type="RefSeq" id="WP_388021100.1">
    <property type="nucleotide sequence ID" value="NZ_JBHUDT010000004.1"/>
</dbReference>
<sequence length="249" mass="27934">MKVQVVVAIILIILGTGLTAYGGYILSNHGTKELKTQLANQAHPIPDVLYLDLNFKSKVNKYINDSILNNAYAKTNVPNGDVKDMDSLHLSIFFDEVNFKNNPIAKKNYDIQPSFIEMLKKIKVLGYISSAKNSSSIQFTKNGNLLSTSTKNINEYTSIEVKNFNKKTEEINYSISDYQMGLTVTSNAESLLDFENGKIKISIIAPKEIEINNISDIIIKTKRSKYFKVEDVNISELGEITGKLKRVIL</sequence>
<keyword evidence="2" id="KW-1185">Reference proteome</keyword>
<accession>A0ABW5JVY3</accession>
<protein>
    <submittedName>
        <fullName evidence="1">Uncharacterized protein</fullName>
    </submittedName>
</protein>
<dbReference type="EMBL" id="JBHULK010000010">
    <property type="protein sequence ID" value="MFD2536544.1"/>
    <property type="molecule type" value="Genomic_DNA"/>
</dbReference>